<organism evidence="1 2">
    <name type="scientific">Pectobacterium brasiliense</name>
    <dbReference type="NCBI Taxonomy" id="180957"/>
    <lineage>
        <taxon>Bacteria</taxon>
        <taxon>Pseudomonadati</taxon>
        <taxon>Pseudomonadota</taxon>
        <taxon>Gammaproteobacteria</taxon>
        <taxon>Enterobacterales</taxon>
        <taxon>Pectobacteriaceae</taxon>
        <taxon>Pectobacterium</taxon>
    </lineage>
</organism>
<dbReference type="InterPro" id="IPR035093">
    <property type="entry name" value="RelE/ParE_toxin_dom_sf"/>
</dbReference>
<evidence type="ECO:0000313" key="2">
    <source>
        <dbReference type="Proteomes" id="UP000029435"/>
    </source>
</evidence>
<name>A0A0M2F2L5_9GAMM</name>
<accession>A0A0M2F2L5</accession>
<proteinExistence type="predicted"/>
<dbReference type="OrthoDB" id="6238102at2"/>
<dbReference type="AlphaFoldDB" id="A0A0M2F2L5"/>
<dbReference type="Gene3D" id="3.30.2310.20">
    <property type="entry name" value="RelE-like"/>
    <property type="match status" value="1"/>
</dbReference>
<dbReference type="RefSeq" id="WP_039315004.1">
    <property type="nucleotide sequence ID" value="NZ_JQOD01000002.1"/>
</dbReference>
<reference evidence="1 2" key="1">
    <citation type="submission" date="2014-08" db="EMBL/GenBank/DDBJ databases">
        <title>Genome sequences of NCPPB Pectobacterium isolates.</title>
        <authorList>
            <person name="Glover R.H."/>
            <person name="Sapp M."/>
            <person name="Elphinstone J."/>
        </authorList>
    </citation>
    <scope>NUCLEOTIDE SEQUENCE [LARGE SCALE GENOMIC DNA]</scope>
    <source>
        <strain evidence="1 2">LMG 21372</strain>
    </source>
</reference>
<gene>
    <name evidence="1" type="ORF">KU74_11215</name>
</gene>
<protein>
    <submittedName>
        <fullName evidence="1">Plasmid stabilization protein</fullName>
    </submittedName>
</protein>
<sequence length="111" mass="12827">MEEPRVTIEYTSTVRVCISDIVSHLRRVDVEPGPVIHEILDQFESKIRQFPLSCQICPELLKIGCGKYREYNASGGYRVLYSIENNLVTVHALLAHRQDIQQLLFKRLIQS</sequence>
<evidence type="ECO:0000313" key="1">
    <source>
        <dbReference type="EMBL" id="KGA34041.1"/>
    </source>
</evidence>
<dbReference type="EMBL" id="JQOD01000002">
    <property type="protein sequence ID" value="KGA34041.1"/>
    <property type="molecule type" value="Genomic_DNA"/>
</dbReference>
<comment type="caution">
    <text evidence="1">The sequence shown here is derived from an EMBL/GenBank/DDBJ whole genome shotgun (WGS) entry which is preliminary data.</text>
</comment>
<dbReference type="Proteomes" id="UP000029435">
    <property type="component" value="Unassembled WGS sequence"/>
</dbReference>